<dbReference type="Proteomes" id="UP000054359">
    <property type="component" value="Unassembled WGS sequence"/>
</dbReference>
<dbReference type="AlphaFoldDB" id="A0A087UAI6"/>
<organism evidence="1 2">
    <name type="scientific">Stegodyphus mimosarum</name>
    <name type="common">African social velvet spider</name>
    <dbReference type="NCBI Taxonomy" id="407821"/>
    <lineage>
        <taxon>Eukaryota</taxon>
        <taxon>Metazoa</taxon>
        <taxon>Ecdysozoa</taxon>
        <taxon>Arthropoda</taxon>
        <taxon>Chelicerata</taxon>
        <taxon>Arachnida</taxon>
        <taxon>Araneae</taxon>
        <taxon>Araneomorphae</taxon>
        <taxon>Entelegynae</taxon>
        <taxon>Eresoidea</taxon>
        <taxon>Eresidae</taxon>
        <taxon>Stegodyphus</taxon>
    </lineage>
</organism>
<accession>A0A087UAI6</accession>
<keyword evidence="2" id="KW-1185">Reference proteome</keyword>
<name>A0A087UAI6_STEMI</name>
<evidence type="ECO:0000313" key="2">
    <source>
        <dbReference type="Proteomes" id="UP000054359"/>
    </source>
</evidence>
<proteinExistence type="predicted"/>
<gene>
    <name evidence="1" type="ORF">X975_16390</name>
</gene>
<protein>
    <submittedName>
        <fullName evidence="1">Uncharacterized protein</fullName>
    </submittedName>
</protein>
<evidence type="ECO:0000313" key="1">
    <source>
        <dbReference type="EMBL" id="KFM74375.1"/>
    </source>
</evidence>
<dbReference type="EMBL" id="KK119007">
    <property type="protein sequence ID" value="KFM74375.1"/>
    <property type="molecule type" value="Genomic_DNA"/>
</dbReference>
<feature type="non-terminal residue" evidence="1">
    <location>
        <position position="46"/>
    </location>
</feature>
<sequence>MSARMPSTSKWDYECPMFIDFSQDLDSTQSQETFNFDLNAASSKLR</sequence>
<reference evidence="1 2" key="1">
    <citation type="submission" date="2013-11" db="EMBL/GenBank/DDBJ databases">
        <title>Genome sequencing of Stegodyphus mimosarum.</title>
        <authorList>
            <person name="Bechsgaard J."/>
        </authorList>
    </citation>
    <scope>NUCLEOTIDE SEQUENCE [LARGE SCALE GENOMIC DNA]</scope>
</reference>